<gene>
    <name evidence="1" type="ORF">UFOVP166_38</name>
</gene>
<organism evidence="1">
    <name type="scientific">uncultured Caudovirales phage</name>
    <dbReference type="NCBI Taxonomy" id="2100421"/>
    <lineage>
        <taxon>Viruses</taxon>
        <taxon>Duplodnaviria</taxon>
        <taxon>Heunggongvirae</taxon>
        <taxon>Uroviricota</taxon>
        <taxon>Caudoviricetes</taxon>
        <taxon>Peduoviridae</taxon>
        <taxon>Maltschvirus</taxon>
        <taxon>Maltschvirus maltsch</taxon>
    </lineage>
</organism>
<accession>A0A6J7WB56</accession>
<reference evidence="1" key="1">
    <citation type="submission" date="2020-05" db="EMBL/GenBank/DDBJ databases">
        <authorList>
            <person name="Chiriac C."/>
            <person name="Salcher M."/>
            <person name="Ghai R."/>
            <person name="Kavagutti S V."/>
        </authorList>
    </citation>
    <scope>NUCLEOTIDE SEQUENCE</scope>
</reference>
<protein>
    <submittedName>
        <fullName evidence="1">Uncharacterized protein</fullName>
    </submittedName>
</protein>
<dbReference type="EMBL" id="LR798213">
    <property type="protein sequence ID" value="CAB5187366.1"/>
    <property type="molecule type" value="Genomic_DNA"/>
</dbReference>
<proteinExistence type="predicted"/>
<sequence length="65" mass="7699">MRIFTRQHLRDIIQSAATMTGQKLDEPRCIECDHFDGGFCKKWQDTIPVEAWKDGCDHWELFVPF</sequence>
<evidence type="ECO:0000313" key="1">
    <source>
        <dbReference type="EMBL" id="CAB5187366.1"/>
    </source>
</evidence>
<name>A0A6J7WB56_9CAUD</name>